<dbReference type="Proteomes" id="UP000767238">
    <property type="component" value="Unassembled WGS sequence"/>
</dbReference>
<dbReference type="OrthoDB" id="2146436at2759"/>
<feature type="domain" description="Copper acquisition factor BIM1-like" evidence="9">
    <location>
        <begin position="15"/>
        <end position="161"/>
    </location>
</feature>
<dbReference type="InterPro" id="IPR046936">
    <property type="entry name" value="BIM1-like"/>
</dbReference>
<evidence type="ECO:0000256" key="7">
    <source>
        <dbReference type="ARBA" id="ARBA00023288"/>
    </source>
</evidence>
<keyword evidence="6" id="KW-0325">Glycoprotein</keyword>
<evidence type="ECO:0000256" key="5">
    <source>
        <dbReference type="ARBA" id="ARBA00023136"/>
    </source>
</evidence>
<evidence type="ECO:0000256" key="8">
    <source>
        <dbReference type="SAM" id="SignalP"/>
    </source>
</evidence>
<evidence type="ECO:0000256" key="3">
    <source>
        <dbReference type="ARBA" id="ARBA00022622"/>
    </source>
</evidence>
<feature type="signal peptide" evidence="8">
    <location>
        <begin position="1"/>
        <end position="16"/>
    </location>
</feature>
<keyword evidence="2" id="KW-1003">Cell membrane</keyword>
<gene>
    <name evidence="10" type="ORF">KCV03_g5662</name>
</gene>
<protein>
    <recommendedName>
        <fullName evidence="9">Copper acquisition factor BIM1-like domain-containing protein</fullName>
    </recommendedName>
</protein>
<organism evidence="10 11">
    <name type="scientific">Aureobasidium melanogenum</name>
    <name type="common">Aureobasidium pullulans var. melanogenum</name>
    <dbReference type="NCBI Taxonomy" id="46634"/>
    <lineage>
        <taxon>Eukaryota</taxon>
        <taxon>Fungi</taxon>
        <taxon>Dikarya</taxon>
        <taxon>Ascomycota</taxon>
        <taxon>Pezizomycotina</taxon>
        <taxon>Dothideomycetes</taxon>
        <taxon>Dothideomycetidae</taxon>
        <taxon>Dothideales</taxon>
        <taxon>Saccotheciaceae</taxon>
        <taxon>Aureobasidium</taxon>
    </lineage>
</organism>
<dbReference type="PANTHER" id="PTHR34992:SF1">
    <property type="entry name" value="COPPER ACQUISITION FACTOR BIM1-LIKE DOMAIN-CONTAINING PROTEIN"/>
    <property type="match status" value="1"/>
</dbReference>
<accession>A0A9P8K551</accession>
<evidence type="ECO:0000313" key="11">
    <source>
        <dbReference type="Proteomes" id="UP000767238"/>
    </source>
</evidence>
<reference evidence="10" key="2">
    <citation type="submission" date="2021-08" db="EMBL/GenBank/DDBJ databases">
        <authorList>
            <person name="Gostincar C."/>
            <person name="Sun X."/>
            <person name="Song Z."/>
            <person name="Gunde-Cimerman N."/>
        </authorList>
    </citation>
    <scope>NUCLEOTIDE SEQUENCE</scope>
    <source>
        <strain evidence="10">EXF-8016</strain>
    </source>
</reference>
<name>A0A9P8K551_AURME</name>
<feature type="non-terminal residue" evidence="10">
    <location>
        <position position="1"/>
    </location>
</feature>
<evidence type="ECO:0000256" key="6">
    <source>
        <dbReference type="ARBA" id="ARBA00023180"/>
    </source>
</evidence>
<feature type="chain" id="PRO_5040459901" description="Copper acquisition factor BIM1-like domain-containing protein" evidence="8">
    <location>
        <begin position="17"/>
        <end position="245"/>
    </location>
</feature>
<evidence type="ECO:0000256" key="4">
    <source>
        <dbReference type="ARBA" id="ARBA00022729"/>
    </source>
</evidence>
<sequence length="245" mass="24263">MKVQLLLGALLPLASAHFKLIYPAARGFDEDLLVEFPCGGQNTVSSNRTQFPITGAPIQLLMGHTEAKVQVLMALGNDPGINYDITLVPTFQEQGPQNFCMGAGAIQFPAGLNITDGMNATIQVVTNGDPNGGLYNCADITFTSTPLTSAEYSADCQNSTGVTAAVLTNAGNANQSTADATGVAVSSGSTSATASAASSAASSGASSGASSATSGSKTSTGAAAQATLAGFALGAMGVLAGMAAL</sequence>
<dbReference type="CDD" id="cd21176">
    <property type="entry name" value="LPMO_auxiliary-like"/>
    <property type="match status" value="1"/>
</dbReference>
<keyword evidence="7" id="KW-0449">Lipoprotein</keyword>
<evidence type="ECO:0000256" key="2">
    <source>
        <dbReference type="ARBA" id="ARBA00022475"/>
    </source>
</evidence>
<dbReference type="GO" id="GO:0098552">
    <property type="term" value="C:side of membrane"/>
    <property type="evidence" value="ECO:0007669"/>
    <property type="project" value="UniProtKB-KW"/>
</dbReference>
<proteinExistence type="predicted"/>
<keyword evidence="4 8" id="KW-0732">Signal</keyword>
<dbReference type="EMBL" id="JAHFYH010000039">
    <property type="protein sequence ID" value="KAH0220231.1"/>
    <property type="molecule type" value="Genomic_DNA"/>
</dbReference>
<comment type="caution">
    <text evidence="10">The sequence shown here is derived from an EMBL/GenBank/DDBJ whole genome shotgun (WGS) entry which is preliminary data.</text>
</comment>
<keyword evidence="3" id="KW-0336">GPI-anchor</keyword>
<evidence type="ECO:0000259" key="9">
    <source>
        <dbReference type="Pfam" id="PF20238"/>
    </source>
</evidence>
<dbReference type="GO" id="GO:0005886">
    <property type="term" value="C:plasma membrane"/>
    <property type="evidence" value="ECO:0007669"/>
    <property type="project" value="UniProtKB-SubCell"/>
</dbReference>
<keyword evidence="5" id="KW-0472">Membrane</keyword>
<dbReference type="PANTHER" id="PTHR34992">
    <property type="entry name" value="HYPHAL ANASTAMOSIS-7 PROTEIN"/>
    <property type="match status" value="1"/>
</dbReference>
<evidence type="ECO:0000256" key="1">
    <source>
        <dbReference type="ARBA" id="ARBA00004609"/>
    </source>
</evidence>
<dbReference type="InterPro" id="IPR046530">
    <property type="entry name" value="BIM1-like_dom"/>
</dbReference>
<dbReference type="Pfam" id="PF20238">
    <property type="entry name" value="BIM1-like_dom"/>
    <property type="match status" value="1"/>
</dbReference>
<dbReference type="AlphaFoldDB" id="A0A9P8K551"/>
<comment type="subcellular location">
    <subcellularLocation>
        <location evidence="1">Cell membrane</location>
        <topology evidence="1">Lipid-anchor</topology>
        <topology evidence="1">GPI-anchor</topology>
    </subcellularLocation>
</comment>
<evidence type="ECO:0000313" key="10">
    <source>
        <dbReference type="EMBL" id="KAH0220231.1"/>
    </source>
</evidence>
<reference evidence="10" key="1">
    <citation type="journal article" date="2021" name="J Fungi (Basel)">
        <title>Virulence traits and population genomics of the black yeast Aureobasidium melanogenum.</title>
        <authorList>
            <person name="Cernosa A."/>
            <person name="Sun X."/>
            <person name="Gostincar C."/>
            <person name="Fang C."/>
            <person name="Gunde-Cimerman N."/>
            <person name="Song Z."/>
        </authorList>
    </citation>
    <scope>NUCLEOTIDE SEQUENCE</scope>
    <source>
        <strain evidence="10">EXF-8016</strain>
    </source>
</reference>